<dbReference type="CDD" id="cd00067">
    <property type="entry name" value="GAL4"/>
    <property type="match status" value="1"/>
</dbReference>
<sequence>MATPVGVPERRRRRPAVSCALCRRRKIRCNRESPCSNCVKSKSEPCRYENETPRQPQQHLGFSRTLEFDSPKATQVQRGSEMLHPEAASSRIPSYASRSAPSSSKGSLSRTSNASASEVELMKAKIRHLEEQLWKVAQGPGPLPRPEARDNIETTTSQIAGTFHINHESHVDDDSHATSRRVLMHKSRVFGPSHWAQGASMFREIFEMIEPHIRHGDKVMLGLKKCKDLARAIKAQRTPQWPTPPIPDLPPKGISDELVDCYLRTIESVYRILHAPSFRTDYDALWVSDARPSTAFTVQLKLVLAIGAITYDGHFSMRASAIRWVYEAHTWLSDPDFKPRLNIQSLQSRVLLLIARETINVGGGSSWISAGALLRTAVYMGLHRDPSHLPSRTALAAEMRRRLWNTILELSLQASIISGSAPLLSLSDFDCEPPGNFDDEQLLTDDPVPKGDDEYTQTSIARVLRHTYAQRLSIAKFLNDLGSYGTYEEALRLDEDLRASYRTICRTLRRYNSRTGHSPSQFETRTLDFIIHYYICCTHIPFFERSLREAAYAFSRKVVIESSLKIWCDAYPSSPLMTARPHREGQISDQDDMTRFVTCGFGFFRLGSMLAIMFVALELKAHLQDEDSLGPSPYRIDLFSLLTEAKTRIWTTIECGETNIKGYLVTNLVIAQIEGLMRGVEKSKLPAFLVQAVEETEERCLAFMEEKARQGAGGQDTDLMNEMAASRSPTCMGDWEFIVSDMKSSKQTTTDHH</sequence>
<keyword evidence="6" id="KW-0539">Nucleus</keyword>
<feature type="region of interest" description="Disordered" evidence="7">
    <location>
        <begin position="33"/>
        <end position="115"/>
    </location>
</feature>
<dbReference type="Pfam" id="PF00172">
    <property type="entry name" value="Zn_clus"/>
    <property type="match status" value="1"/>
</dbReference>
<keyword evidence="10" id="KW-1185">Reference proteome</keyword>
<dbReference type="GeneID" id="98149236"/>
<dbReference type="EMBL" id="JBFXLQ010000101">
    <property type="protein sequence ID" value="KAL2859850.1"/>
    <property type="molecule type" value="Genomic_DNA"/>
</dbReference>
<keyword evidence="3" id="KW-0805">Transcription regulation</keyword>
<dbReference type="Proteomes" id="UP001610432">
    <property type="component" value="Unassembled WGS sequence"/>
</dbReference>
<dbReference type="Gene3D" id="4.10.240.10">
    <property type="entry name" value="Zn(2)-C6 fungal-type DNA-binding domain"/>
    <property type="match status" value="1"/>
</dbReference>
<dbReference type="CDD" id="cd12148">
    <property type="entry name" value="fungal_TF_MHR"/>
    <property type="match status" value="1"/>
</dbReference>
<evidence type="ECO:0000256" key="7">
    <source>
        <dbReference type="SAM" id="MobiDB-lite"/>
    </source>
</evidence>
<proteinExistence type="predicted"/>
<reference evidence="9 10" key="1">
    <citation type="submission" date="2024-07" db="EMBL/GenBank/DDBJ databases">
        <title>Section-level genome sequencing and comparative genomics of Aspergillus sections Usti and Cavernicolus.</title>
        <authorList>
            <consortium name="Lawrence Berkeley National Laboratory"/>
            <person name="Nybo J.L."/>
            <person name="Vesth T.C."/>
            <person name="Theobald S."/>
            <person name="Frisvad J.C."/>
            <person name="Larsen T.O."/>
            <person name="Kjaerboelling I."/>
            <person name="Rothschild-Mancinelli K."/>
            <person name="Lyhne E.K."/>
            <person name="Kogle M.E."/>
            <person name="Barry K."/>
            <person name="Clum A."/>
            <person name="Na H."/>
            <person name="Ledsgaard L."/>
            <person name="Lin J."/>
            <person name="Lipzen A."/>
            <person name="Kuo A."/>
            <person name="Riley R."/>
            <person name="Mondo S."/>
            <person name="Labutti K."/>
            <person name="Haridas S."/>
            <person name="Pangalinan J."/>
            <person name="Salamov A.A."/>
            <person name="Simmons B.A."/>
            <person name="Magnuson J.K."/>
            <person name="Chen J."/>
            <person name="Drula E."/>
            <person name="Henrissat B."/>
            <person name="Wiebenga A."/>
            <person name="Lubbers R.J."/>
            <person name="Gomes A.C."/>
            <person name="Macurrencykelacurrency M.R."/>
            <person name="Stajich J."/>
            <person name="Grigoriev I.V."/>
            <person name="Mortensen U.H."/>
            <person name="De Vries R.P."/>
            <person name="Baker S.E."/>
            <person name="Andersen M.R."/>
        </authorList>
    </citation>
    <scope>NUCLEOTIDE SEQUENCE [LARGE SCALE GENOMIC DNA]</scope>
    <source>
        <strain evidence="9 10">CBS 449.75</strain>
    </source>
</reference>
<dbReference type="Pfam" id="PF04082">
    <property type="entry name" value="Fungal_trans"/>
    <property type="match status" value="1"/>
</dbReference>
<dbReference type="InterPro" id="IPR036864">
    <property type="entry name" value="Zn2-C6_fun-type_DNA-bd_sf"/>
</dbReference>
<protein>
    <recommendedName>
        <fullName evidence="8">Zn(2)-C6 fungal-type domain-containing protein</fullName>
    </recommendedName>
</protein>
<organism evidence="9 10">
    <name type="scientific">Aspergillus lucknowensis</name>
    <dbReference type="NCBI Taxonomy" id="176173"/>
    <lineage>
        <taxon>Eukaryota</taxon>
        <taxon>Fungi</taxon>
        <taxon>Dikarya</taxon>
        <taxon>Ascomycota</taxon>
        <taxon>Pezizomycotina</taxon>
        <taxon>Eurotiomycetes</taxon>
        <taxon>Eurotiomycetidae</taxon>
        <taxon>Eurotiales</taxon>
        <taxon>Aspergillaceae</taxon>
        <taxon>Aspergillus</taxon>
        <taxon>Aspergillus subgen. Nidulantes</taxon>
    </lineage>
</organism>
<dbReference type="InterPro" id="IPR051430">
    <property type="entry name" value="Fungal_TF_Env_Response"/>
</dbReference>
<evidence type="ECO:0000256" key="3">
    <source>
        <dbReference type="ARBA" id="ARBA00023015"/>
    </source>
</evidence>
<dbReference type="RefSeq" id="XP_070880406.1">
    <property type="nucleotide sequence ID" value="XM_071034164.1"/>
</dbReference>
<evidence type="ECO:0000256" key="1">
    <source>
        <dbReference type="ARBA" id="ARBA00022723"/>
    </source>
</evidence>
<feature type="domain" description="Zn(2)-C6 fungal-type" evidence="8">
    <location>
        <begin position="18"/>
        <end position="48"/>
    </location>
</feature>
<evidence type="ECO:0000256" key="6">
    <source>
        <dbReference type="ARBA" id="ARBA00023242"/>
    </source>
</evidence>
<dbReference type="SMART" id="SM00066">
    <property type="entry name" value="GAL4"/>
    <property type="match status" value="1"/>
</dbReference>
<dbReference type="SUPFAM" id="SSF57701">
    <property type="entry name" value="Zn2/Cys6 DNA-binding domain"/>
    <property type="match status" value="1"/>
</dbReference>
<keyword evidence="1" id="KW-0479">Metal-binding</keyword>
<evidence type="ECO:0000256" key="4">
    <source>
        <dbReference type="ARBA" id="ARBA00023125"/>
    </source>
</evidence>
<keyword evidence="5" id="KW-0804">Transcription</keyword>
<dbReference type="InterPro" id="IPR001138">
    <property type="entry name" value="Zn2Cys6_DnaBD"/>
</dbReference>
<keyword evidence="2" id="KW-0862">Zinc</keyword>
<feature type="compositionally biased region" description="Low complexity" evidence="7">
    <location>
        <begin position="87"/>
        <end position="110"/>
    </location>
</feature>
<evidence type="ECO:0000259" key="8">
    <source>
        <dbReference type="PROSITE" id="PS50048"/>
    </source>
</evidence>
<dbReference type="PANTHER" id="PTHR31944">
    <property type="entry name" value="HEME-RESPONSIVE ZINC FINGER TRANSCRIPTION FACTOR HAP1"/>
    <property type="match status" value="1"/>
</dbReference>
<comment type="caution">
    <text evidence="9">The sequence shown here is derived from an EMBL/GenBank/DDBJ whole genome shotgun (WGS) entry which is preliminary data.</text>
</comment>
<evidence type="ECO:0000313" key="9">
    <source>
        <dbReference type="EMBL" id="KAL2859850.1"/>
    </source>
</evidence>
<dbReference type="PANTHER" id="PTHR31944:SF131">
    <property type="entry name" value="HEME-RESPONSIVE ZINC FINGER TRANSCRIPTION FACTOR HAP1"/>
    <property type="match status" value="1"/>
</dbReference>
<feature type="compositionally biased region" description="Basic and acidic residues" evidence="7">
    <location>
        <begin position="41"/>
        <end position="52"/>
    </location>
</feature>
<keyword evidence="4" id="KW-0238">DNA-binding</keyword>
<evidence type="ECO:0000313" key="10">
    <source>
        <dbReference type="Proteomes" id="UP001610432"/>
    </source>
</evidence>
<evidence type="ECO:0000256" key="5">
    <source>
        <dbReference type="ARBA" id="ARBA00023163"/>
    </source>
</evidence>
<accession>A0ABR4L5N4</accession>
<gene>
    <name evidence="9" type="ORF">BJX67DRAFT_387030</name>
</gene>
<dbReference type="SMART" id="SM00906">
    <property type="entry name" value="Fungal_trans"/>
    <property type="match status" value="1"/>
</dbReference>
<dbReference type="PROSITE" id="PS00463">
    <property type="entry name" value="ZN2_CY6_FUNGAL_1"/>
    <property type="match status" value="1"/>
</dbReference>
<name>A0ABR4L5N4_9EURO</name>
<dbReference type="InterPro" id="IPR007219">
    <property type="entry name" value="XnlR_reg_dom"/>
</dbReference>
<evidence type="ECO:0000256" key="2">
    <source>
        <dbReference type="ARBA" id="ARBA00022833"/>
    </source>
</evidence>
<dbReference type="PROSITE" id="PS50048">
    <property type="entry name" value="ZN2_CY6_FUNGAL_2"/>
    <property type="match status" value="1"/>
</dbReference>